<dbReference type="Proteomes" id="UP000623467">
    <property type="component" value="Unassembled WGS sequence"/>
</dbReference>
<protein>
    <submittedName>
        <fullName evidence="2">Uncharacterized protein</fullName>
    </submittedName>
</protein>
<evidence type="ECO:0000313" key="3">
    <source>
        <dbReference type="Proteomes" id="UP000623467"/>
    </source>
</evidence>
<name>A0A8H6XUD4_9AGAR</name>
<accession>A0A8H6XUD4</accession>
<dbReference type="AlphaFoldDB" id="A0A8H6XUD4"/>
<feature type="compositionally biased region" description="Basic and acidic residues" evidence="1">
    <location>
        <begin position="49"/>
        <end position="65"/>
    </location>
</feature>
<evidence type="ECO:0000313" key="2">
    <source>
        <dbReference type="EMBL" id="KAF7346741.1"/>
    </source>
</evidence>
<comment type="caution">
    <text evidence="2">The sequence shown here is derived from an EMBL/GenBank/DDBJ whole genome shotgun (WGS) entry which is preliminary data.</text>
</comment>
<proteinExistence type="predicted"/>
<feature type="region of interest" description="Disordered" evidence="1">
    <location>
        <begin position="1"/>
        <end position="20"/>
    </location>
</feature>
<organism evidence="2 3">
    <name type="scientific">Mycena sanguinolenta</name>
    <dbReference type="NCBI Taxonomy" id="230812"/>
    <lineage>
        <taxon>Eukaryota</taxon>
        <taxon>Fungi</taxon>
        <taxon>Dikarya</taxon>
        <taxon>Basidiomycota</taxon>
        <taxon>Agaricomycotina</taxon>
        <taxon>Agaricomycetes</taxon>
        <taxon>Agaricomycetidae</taxon>
        <taxon>Agaricales</taxon>
        <taxon>Marasmiineae</taxon>
        <taxon>Mycenaceae</taxon>
        <taxon>Mycena</taxon>
    </lineage>
</organism>
<reference evidence="2" key="1">
    <citation type="submission" date="2020-05" db="EMBL/GenBank/DDBJ databases">
        <title>Mycena genomes resolve the evolution of fungal bioluminescence.</title>
        <authorList>
            <person name="Tsai I.J."/>
        </authorList>
    </citation>
    <scope>NUCLEOTIDE SEQUENCE</scope>
    <source>
        <strain evidence="2">160909Yilan</strain>
    </source>
</reference>
<keyword evidence="3" id="KW-1185">Reference proteome</keyword>
<evidence type="ECO:0000256" key="1">
    <source>
        <dbReference type="SAM" id="MobiDB-lite"/>
    </source>
</evidence>
<sequence>MEKRVKMPPSAYPTSPHTPTDLEYLDSLSARQLMKFCDHVRCPRLPRNSPDKKASDPPETQDPKSSRYFRCNQNAPVTPLSTAVVESTHLEPNLADSAANAALNVDTFANLGFDFNLGGPIGDADISNSDVSSAADPFPAANINAPLFDPAMFEFDFSVLMADP</sequence>
<feature type="region of interest" description="Disordered" evidence="1">
    <location>
        <begin position="45"/>
        <end position="73"/>
    </location>
</feature>
<gene>
    <name evidence="2" type="ORF">MSAN_01812400</name>
</gene>
<dbReference type="EMBL" id="JACAZH010000018">
    <property type="protein sequence ID" value="KAF7346741.1"/>
    <property type="molecule type" value="Genomic_DNA"/>
</dbReference>